<keyword evidence="8 9" id="KW-0456">Lyase</keyword>
<sequence length="402" mass="44471">MLQSWRWFGPEDPVTLDHVRQAGASGIVTALHHIYDGRAWTPEDIAERKAMIEKAGLVWSVCESIPVHTSIKLRSGPYRQYIDSWKTSLANLGRGGVPMVCYNFMPVVDWTRTDLLYRMPTTGYALRFDMVEFVAYDAFVLERKGAEENYDADLLDKAHSRLAGLSESDIATLEKNIIAGLPGGEDSYDREGIRRRIAMFDEVGPEQMRANLVEFIREITPVAEDVGVRLGIHPDDPPFSLFGLPRVVSTAEDFRAILAASNSLANGMTFCAGSLGSRLDNDVSAMAKEFAERINFVHLRNVSVEPDRSFNESEHLGGDVDMVNLIVTLRREELRRSAGGRADAVIPMRPDHGHLLADDIGKKTNPGYSLIGRLKGLAELRGIITAVDSLPEFLGDGRQTGG</sequence>
<dbReference type="InterPro" id="IPR004628">
    <property type="entry name" value="Man_deHydtase"/>
</dbReference>
<evidence type="ECO:0000256" key="7">
    <source>
        <dbReference type="ARBA" id="ARBA00023211"/>
    </source>
</evidence>
<evidence type="ECO:0000256" key="9">
    <source>
        <dbReference type="HAMAP-Rule" id="MF_00106"/>
    </source>
</evidence>
<comment type="catalytic activity">
    <reaction evidence="1 9">
        <text>D-mannonate = 2-dehydro-3-deoxy-D-gluconate + H2O</text>
        <dbReference type="Rhea" id="RHEA:20097"/>
        <dbReference type="ChEBI" id="CHEBI:15377"/>
        <dbReference type="ChEBI" id="CHEBI:17767"/>
        <dbReference type="ChEBI" id="CHEBI:57990"/>
        <dbReference type="EC" id="4.2.1.8"/>
    </reaction>
</comment>
<dbReference type="EC" id="4.2.1.8" evidence="5 9"/>
<comment type="cofactor">
    <cofactor evidence="9">
        <name>Fe(2+)</name>
        <dbReference type="ChEBI" id="CHEBI:29033"/>
    </cofactor>
    <cofactor evidence="9">
        <name>Mn(2+)</name>
        <dbReference type="ChEBI" id="CHEBI:29035"/>
    </cofactor>
</comment>
<evidence type="ECO:0000256" key="5">
    <source>
        <dbReference type="ARBA" id="ARBA00012927"/>
    </source>
</evidence>
<evidence type="ECO:0000256" key="1">
    <source>
        <dbReference type="ARBA" id="ARBA00001794"/>
    </source>
</evidence>
<dbReference type="AlphaFoldDB" id="A0A8J6PUX4"/>
<comment type="pathway">
    <text evidence="3 9">Carbohydrate metabolism; pentose and glucuronate interconversion.</text>
</comment>
<dbReference type="GO" id="GO:0008198">
    <property type="term" value="F:ferrous iron binding"/>
    <property type="evidence" value="ECO:0007669"/>
    <property type="project" value="TreeGrafter"/>
</dbReference>
<evidence type="ECO:0000256" key="2">
    <source>
        <dbReference type="ARBA" id="ARBA00002713"/>
    </source>
</evidence>
<protein>
    <recommendedName>
        <fullName evidence="5 9">Mannonate dehydratase</fullName>
        <ecNumber evidence="5 9">4.2.1.8</ecNumber>
    </recommendedName>
    <alternativeName>
        <fullName evidence="9">D-mannonate hydro-lyase</fullName>
    </alternativeName>
</protein>
<evidence type="ECO:0000313" key="10">
    <source>
        <dbReference type="EMBL" id="MBD0415066.1"/>
    </source>
</evidence>
<dbReference type="Proteomes" id="UP000643405">
    <property type="component" value="Unassembled WGS sequence"/>
</dbReference>
<dbReference type="PIRSF" id="PIRSF016049">
    <property type="entry name" value="Man_dehyd"/>
    <property type="match status" value="1"/>
</dbReference>
<dbReference type="NCBIfam" id="TIGR00695">
    <property type="entry name" value="uxuA"/>
    <property type="match status" value="1"/>
</dbReference>
<evidence type="ECO:0000256" key="8">
    <source>
        <dbReference type="ARBA" id="ARBA00023239"/>
    </source>
</evidence>
<dbReference type="GO" id="GO:0030145">
    <property type="term" value="F:manganese ion binding"/>
    <property type="evidence" value="ECO:0007669"/>
    <property type="project" value="TreeGrafter"/>
</dbReference>
<dbReference type="Pfam" id="PF03786">
    <property type="entry name" value="UxuA"/>
    <property type="match status" value="1"/>
</dbReference>
<dbReference type="PANTHER" id="PTHR30387:SF2">
    <property type="entry name" value="MANNONATE DEHYDRATASE"/>
    <property type="match status" value="1"/>
</dbReference>
<keyword evidence="11" id="KW-1185">Reference proteome</keyword>
<dbReference type="EMBL" id="JACVVX010000003">
    <property type="protein sequence ID" value="MBD0415066.1"/>
    <property type="molecule type" value="Genomic_DNA"/>
</dbReference>
<dbReference type="UniPathway" id="UPA00246"/>
<dbReference type="PANTHER" id="PTHR30387">
    <property type="entry name" value="MANNONATE DEHYDRATASE"/>
    <property type="match status" value="1"/>
</dbReference>
<dbReference type="NCBIfam" id="NF003027">
    <property type="entry name" value="PRK03906.1"/>
    <property type="match status" value="1"/>
</dbReference>
<dbReference type="HAMAP" id="MF_00106">
    <property type="entry name" value="UxuA"/>
    <property type="match status" value="1"/>
</dbReference>
<reference evidence="10" key="1">
    <citation type="submission" date="2020-09" db="EMBL/GenBank/DDBJ databases">
        <title>Genome seq and assembly of Tianweitania sp.</title>
        <authorList>
            <person name="Chhetri G."/>
        </authorList>
    </citation>
    <scope>NUCLEOTIDE SEQUENCE</scope>
    <source>
        <strain evidence="10">Rool2</strain>
    </source>
</reference>
<keyword evidence="7 9" id="KW-0464">Manganese</keyword>
<proteinExistence type="inferred from homology"/>
<dbReference type="GO" id="GO:0008927">
    <property type="term" value="F:mannonate dehydratase activity"/>
    <property type="evidence" value="ECO:0007669"/>
    <property type="project" value="UniProtKB-UniRule"/>
</dbReference>
<organism evidence="10 11">
    <name type="scientific">Oryzicola mucosus</name>
    <dbReference type="NCBI Taxonomy" id="2767425"/>
    <lineage>
        <taxon>Bacteria</taxon>
        <taxon>Pseudomonadati</taxon>
        <taxon>Pseudomonadota</taxon>
        <taxon>Alphaproteobacteria</taxon>
        <taxon>Hyphomicrobiales</taxon>
        <taxon>Phyllobacteriaceae</taxon>
        <taxon>Oryzicola</taxon>
    </lineage>
</organism>
<comment type="caution">
    <text evidence="10">The sequence shown here is derived from an EMBL/GenBank/DDBJ whole genome shotgun (WGS) entry which is preliminary data.</text>
</comment>
<name>A0A8J6PUX4_9HYPH</name>
<keyword evidence="6 9" id="KW-0408">Iron</keyword>
<dbReference type="InterPro" id="IPR036237">
    <property type="entry name" value="Xyl_isomerase-like_sf"/>
</dbReference>
<dbReference type="SUPFAM" id="SSF51658">
    <property type="entry name" value="Xylose isomerase-like"/>
    <property type="match status" value="1"/>
</dbReference>
<evidence type="ECO:0000256" key="6">
    <source>
        <dbReference type="ARBA" id="ARBA00023004"/>
    </source>
</evidence>
<dbReference type="Gene3D" id="3.20.20.150">
    <property type="entry name" value="Divalent-metal-dependent TIM barrel enzymes"/>
    <property type="match status" value="1"/>
</dbReference>
<evidence type="ECO:0000256" key="3">
    <source>
        <dbReference type="ARBA" id="ARBA00004892"/>
    </source>
</evidence>
<comment type="similarity">
    <text evidence="4 9">Belongs to the mannonate dehydratase family.</text>
</comment>
<evidence type="ECO:0000256" key="4">
    <source>
        <dbReference type="ARBA" id="ARBA00007389"/>
    </source>
</evidence>
<gene>
    <name evidence="9 10" type="primary">uxuA</name>
    <name evidence="10" type="ORF">ICI42_10410</name>
</gene>
<comment type="function">
    <text evidence="2 9">Catalyzes the dehydration of D-mannonate.</text>
</comment>
<evidence type="ECO:0000313" key="11">
    <source>
        <dbReference type="Proteomes" id="UP000643405"/>
    </source>
</evidence>
<accession>A0A8J6PUX4</accession>
<dbReference type="RefSeq" id="WP_188164519.1">
    <property type="nucleotide sequence ID" value="NZ_JACVVX010000003.1"/>
</dbReference>
<dbReference type="GO" id="GO:0042840">
    <property type="term" value="P:D-glucuronate catabolic process"/>
    <property type="evidence" value="ECO:0007669"/>
    <property type="project" value="TreeGrafter"/>
</dbReference>